<protein>
    <recommendedName>
        <fullName evidence="3">Fucose-specific lectin</fullName>
    </recommendedName>
</protein>
<evidence type="ECO:0000313" key="1">
    <source>
        <dbReference type="EMBL" id="KAF2404116.1"/>
    </source>
</evidence>
<name>A0A6G1I7L7_9PEZI</name>
<evidence type="ECO:0008006" key="3">
    <source>
        <dbReference type="Google" id="ProtNLM"/>
    </source>
</evidence>
<dbReference type="EMBL" id="ML996688">
    <property type="protein sequence ID" value="KAF2404116.1"/>
    <property type="molecule type" value="Genomic_DNA"/>
</dbReference>
<dbReference type="Gene3D" id="2.120.10.70">
    <property type="entry name" value="Fucose-specific lectin"/>
    <property type="match status" value="1"/>
</dbReference>
<proteinExistence type="predicted"/>
<accession>A0A6G1I7L7</accession>
<reference evidence="1" key="1">
    <citation type="journal article" date="2020" name="Stud. Mycol.">
        <title>101 Dothideomycetes genomes: a test case for predicting lifestyles and emergence of pathogens.</title>
        <authorList>
            <person name="Haridas S."/>
            <person name="Albert R."/>
            <person name="Binder M."/>
            <person name="Bloem J."/>
            <person name="Labutti K."/>
            <person name="Salamov A."/>
            <person name="Andreopoulos B."/>
            <person name="Baker S."/>
            <person name="Barry K."/>
            <person name="Bills G."/>
            <person name="Bluhm B."/>
            <person name="Cannon C."/>
            <person name="Castanera R."/>
            <person name="Culley D."/>
            <person name="Daum C."/>
            <person name="Ezra D."/>
            <person name="Gonzalez J."/>
            <person name="Henrissat B."/>
            <person name="Kuo A."/>
            <person name="Liang C."/>
            <person name="Lipzen A."/>
            <person name="Lutzoni F."/>
            <person name="Magnuson J."/>
            <person name="Mondo S."/>
            <person name="Nolan M."/>
            <person name="Ohm R."/>
            <person name="Pangilinan J."/>
            <person name="Park H.-J."/>
            <person name="Ramirez L."/>
            <person name="Alfaro M."/>
            <person name="Sun H."/>
            <person name="Tritt A."/>
            <person name="Yoshinaga Y."/>
            <person name="Zwiers L.-H."/>
            <person name="Turgeon B."/>
            <person name="Goodwin S."/>
            <person name="Spatafora J."/>
            <person name="Crous P."/>
            <person name="Grigoriev I."/>
        </authorList>
    </citation>
    <scope>NUCLEOTIDE SEQUENCE</scope>
    <source>
        <strain evidence="1">CBS 262.69</strain>
    </source>
</reference>
<gene>
    <name evidence="1" type="ORF">EJ06DRAFT_553051</name>
</gene>
<dbReference type="Proteomes" id="UP000799640">
    <property type="component" value="Unassembled WGS sequence"/>
</dbReference>
<organism evidence="1 2">
    <name type="scientific">Trichodelitschia bisporula</name>
    <dbReference type="NCBI Taxonomy" id="703511"/>
    <lineage>
        <taxon>Eukaryota</taxon>
        <taxon>Fungi</taxon>
        <taxon>Dikarya</taxon>
        <taxon>Ascomycota</taxon>
        <taxon>Pezizomycotina</taxon>
        <taxon>Dothideomycetes</taxon>
        <taxon>Dothideomycetes incertae sedis</taxon>
        <taxon>Phaeotrichales</taxon>
        <taxon>Phaeotrichaceae</taxon>
        <taxon>Trichodelitschia</taxon>
    </lineage>
</organism>
<evidence type="ECO:0000313" key="2">
    <source>
        <dbReference type="Proteomes" id="UP000799640"/>
    </source>
</evidence>
<keyword evidence="2" id="KW-1185">Reference proteome</keyword>
<dbReference type="SUPFAM" id="SSF89372">
    <property type="entry name" value="Fucose-specific lectin"/>
    <property type="match status" value="1"/>
</dbReference>
<sequence length="306" mass="32245">MRAPIYRLENVRLMLGNAQGRSRTRSRRIFSFGFRFQPPGDYPFTEENTAATLLGGSLTAALCALNTMDLWFTAPGGLVRTAHWDSGGGWASPLTIAGPISWSDTSLLALAMCVAGQGSGTAELFWIQQANGGTQFVVQNLRCGNTAASPPVYASQVVTDSGSPAPSSTPVAAYSATMGTVVAWITTTGAVQMAVRQAGGGPRSLLCAGSWDAAAPLPALYWIGNDGAITVAEWNAVTTPAGRLQLGYWASYKHNVSAGWRPVANSPGEITASWGSPGVVRLFWIATDSTVWTMRYPKPGAGPWPS</sequence>
<dbReference type="AlphaFoldDB" id="A0A6G1I7L7"/>